<dbReference type="Pfam" id="PF13489">
    <property type="entry name" value="Methyltransf_23"/>
    <property type="match status" value="1"/>
</dbReference>
<evidence type="ECO:0008006" key="4">
    <source>
        <dbReference type="Google" id="ProtNLM"/>
    </source>
</evidence>
<accession>A0A2R3QTY7</accession>
<dbReference type="Proteomes" id="UP000238327">
    <property type="component" value="Chromosome"/>
</dbReference>
<reference evidence="2 3" key="1">
    <citation type="submission" date="2018-03" db="EMBL/GenBank/DDBJ databases">
        <title>Complete genome sequence and methylome analysis of Pseudomonas mendocina NEB 698.</title>
        <authorList>
            <person name="Morgan R.D."/>
        </authorList>
    </citation>
    <scope>NUCLEOTIDE SEQUENCE [LARGE SCALE GENOMIC DNA]</scope>
    <source>
        <strain evidence="2 3">NEB698</strain>
    </source>
</reference>
<dbReference type="GO" id="GO:0016740">
    <property type="term" value="F:transferase activity"/>
    <property type="evidence" value="ECO:0007669"/>
    <property type="project" value="UniProtKB-KW"/>
</dbReference>
<name>A0A2R3QTY7_ECTME</name>
<organism evidence="2 3">
    <name type="scientific">Ectopseudomonas mendocina</name>
    <name type="common">Pseudomonas mendocina</name>
    <dbReference type="NCBI Taxonomy" id="300"/>
    <lineage>
        <taxon>Bacteria</taxon>
        <taxon>Pseudomonadati</taxon>
        <taxon>Pseudomonadota</taxon>
        <taxon>Gammaproteobacteria</taxon>
        <taxon>Pseudomonadales</taxon>
        <taxon>Pseudomonadaceae</taxon>
        <taxon>Ectopseudomonas</taxon>
    </lineage>
</organism>
<evidence type="ECO:0000313" key="3">
    <source>
        <dbReference type="Proteomes" id="UP000238327"/>
    </source>
</evidence>
<dbReference type="CDD" id="cd02440">
    <property type="entry name" value="AdoMet_MTases"/>
    <property type="match status" value="1"/>
</dbReference>
<dbReference type="EMBL" id="CP027657">
    <property type="protein sequence ID" value="AVO55236.1"/>
    <property type="molecule type" value="Genomic_DNA"/>
</dbReference>
<protein>
    <recommendedName>
        <fullName evidence="4">Class I SAM-dependent methyltransferase</fullName>
    </recommendedName>
</protein>
<dbReference type="Gene3D" id="3.40.50.150">
    <property type="entry name" value="Vaccinia Virus protein VP39"/>
    <property type="match status" value="1"/>
</dbReference>
<evidence type="ECO:0000313" key="2">
    <source>
        <dbReference type="EMBL" id="AVO55236.1"/>
    </source>
</evidence>
<dbReference type="AlphaFoldDB" id="A0A2R3QTY7"/>
<dbReference type="InterPro" id="IPR029063">
    <property type="entry name" value="SAM-dependent_MTases_sf"/>
</dbReference>
<sequence>MNNEGRSYVYKVELQSDMFNDARVMASKWIEPGSLVLDVGCACGDFGEFLHKVKNVQIHGFEYDRKSLEQAASKGIYKSLSQVDLNFFDAHAYSDLHGKFDVVALIDVLEHTISPEAVIESLKFFLKPEGVFVVSLPNASFGEVKGKLLHDNFEYTEVGVLDKTHIRFYTFNTIANLFSSAALKVTDCSATVGLIDKFLFDLPYSVKKYIKKNPRSYIFQYIFIARPSLTHEPNLRSKNILAMDLGWESVDQPLRVIKGNDMLNLLFPAGTRRRRLAGEIIRVLRGKRRES</sequence>
<evidence type="ECO:0000256" key="1">
    <source>
        <dbReference type="ARBA" id="ARBA00022679"/>
    </source>
</evidence>
<keyword evidence="1" id="KW-0808">Transferase</keyword>
<dbReference type="SUPFAM" id="SSF53335">
    <property type="entry name" value="S-adenosyl-L-methionine-dependent methyltransferases"/>
    <property type="match status" value="1"/>
</dbReference>
<gene>
    <name evidence="2" type="ORF">C7A17_21535</name>
</gene>
<dbReference type="PANTHER" id="PTHR43861">
    <property type="entry name" value="TRANS-ACONITATE 2-METHYLTRANSFERASE-RELATED"/>
    <property type="match status" value="1"/>
</dbReference>
<dbReference type="PANTHER" id="PTHR43861:SF3">
    <property type="entry name" value="PUTATIVE (AFU_ORTHOLOGUE AFUA_2G14390)-RELATED"/>
    <property type="match status" value="1"/>
</dbReference>
<proteinExistence type="predicted"/>